<evidence type="ECO:0000259" key="1">
    <source>
        <dbReference type="Pfam" id="PF01521"/>
    </source>
</evidence>
<accession>A0AAU8LQQ6</accession>
<dbReference type="InterPro" id="IPR000361">
    <property type="entry name" value="ATAP_core_dom"/>
</dbReference>
<organism evidence="2">
    <name type="scientific">Candidatus Electrothrix aestuarii</name>
    <dbReference type="NCBI Taxonomy" id="3062594"/>
    <lineage>
        <taxon>Bacteria</taxon>
        <taxon>Pseudomonadati</taxon>
        <taxon>Thermodesulfobacteriota</taxon>
        <taxon>Desulfobulbia</taxon>
        <taxon>Desulfobulbales</taxon>
        <taxon>Desulfobulbaceae</taxon>
        <taxon>Candidatus Electrothrix</taxon>
    </lineage>
</organism>
<dbReference type="NCBIfam" id="NF038090">
    <property type="entry name" value="IscA_HesB_Se"/>
    <property type="match status" value="1"/>
</dbReference>
<protein>
    <submittedName>
        <fullName evidence="2">IscA/HesB family protein</fullName>
    </submittedName>
</protein>
<sequence>MIEVTESAIANIKEYLGQQNIESSVRIFLMSGGCSGPSLGLALDEAKENDLSFEQEGVSFLVEKALTETCGAIKVDYLEASSSSDCGCSSGGGFSITSEKPLAGGGDGGSCGCSCNGSCG</sequence>
<dbReference type="Gene3D" id="2.60.300.12">
    <property type="entry name" value="HesB-like domain"/>
    <property type="match status" value="1"/>
</dbReference>
<dbReference type="Pfam" id="PF01521">
    <property type="entry name" value="Fe-S_biosyn"/>
    <property type="match status" value="1"/>
</dbReference>
<dbReference type="AlphaFoldDB" id="A0AAU8LQQ6"/>
<name>A0AAU8LQQ6_9BACT</name>
<dbReference type="EMBL" id="CP159373">
    <property type="protein sequence ID" value="XCN71836.1"/>
    <property type="molecule type" value="Genomic_DNA"/>
</dbReference>
<gene>
    <name evidence="2" type="ORF">Q3M24_16190</name>
</gene>
<dbReference type="SUPFAM" id="SSF89360">
    <property type="entry name" value="HesB-like domain"/>
    <property type="match status" value="1"/>
</dbReference>
<proteinExistence type="predicted"/>
<evidence type="ECO:0000313" key="2">
    <source>
        <dbReference type="EMBL" id="XCN71836.1"/>
    </source>
</evidence>
<reference evidence="2" key="1">
    <citation type="journal article" date="2024" name="Syst. Appl. Microbiol.">
        <title>First single-strain enrichments of Electrothrix cable bacteria, description of E. aestuarii sp. nov. and E. rattekaaiensis sp. nov., and proposal of a cable bacteria taxonomy following the rules of the SeqCode.</title>
        <authorList>
            <person name="Plum-Jensen L.E."/>
            <person name="Schramm A."/>
            <person name="Marshall I.P.G."/>
        </authorList>
    </citation>
    <scope>NUCLEOTIDE SEQUENCE</scope>
    <source>
        <strain evidence="2">Rat1</strain>
    </source>
</reference>
<dbReference type="KEGG" id="eaj:Q3M24_16190"/>
<reference evidence="2" key="2">
    <citation type="submission" date="2024-06" db="EMBL/GenBank/DDBJ databases">
        <authorList>
            <person name="Plum-Jensen L.E."/>
            <person name="Schramm A."/>
            <person name="Marshall I.P.G."/>
        </authorList>
    </citation>
    <scope>NUCLEOTIDE SEQUENCE</scope>
    <source>
        <strain evidence="2">Rat1</strain>
    </source>
</reference>
<feature type="domain" description="Core" evidence="1">
    <location>
        <begin position="2"/>
        <end position="80"/>
    </location>
</feature>
<dbReference type="InterPro" id="IPR035903">
    <property type="entry name" value="HesB-like_dom_sf"/>
</dbReference>